<reference evidence="1" key="1">
    <citation type="submission" date="2023-11" db="EMBL/GenBank/DDBJ databases">
        <authorList>
            <person name="Poullet M."/>
        </authorList>
    </citation>
    <scope>NUCLEOTIDE SEQUENCE</scope>
    <source>
        <strain evidence="1">E1834</strain>
    </source>
</reference>
<dbReference type="Proteomes" id="UP001497535">
    <property type="component" value="Unassembled WGS sequence"/>
</dbReference>
<protein>
    <submittedName>
        <fullName evidence="1">Uncharacterized protein</fullName>
    </submittedName>
</protein>
<proteinExistence type="predicted"/>
<comment type="caution">
    <text evidence="1">The sequence shown here is derived from an EMBL/GenBank/DDBJ whole genome shotgun (WGS) entry which is preliminary data.</text>
</comment>
<sequence>MECDLRQGFFCENLQPCFVEKVGAITSIYSHFLEIINNLVIDDQNDFLVDFYSIKNWLPDKRDVAEQHYLFISNNIPQKDRRVFEFIMNEAMNEEAMNEEA</sequence>
<evidence type="ECO:0000313" key="2">
    <source>
        <dbReference type="Proteomes" id="UP001497535"/>
    </source>
</evidence>
<gene>
    <name evidence="1" type="ORF">MENTE1834_LOCUS46344</name>
</gene>
<accession>A0ACB1B2Y3</accession>
<dbReference type="EMBL" id="CAVMJV010000167">
    <property type="protein sequence ID" value="CAK5118749.1"/>
    <property type="molecule type" value="Genomic_DNA"/>
</dbReference>
<organism evidence="1 2">
    <name type="scientific">Meloidogyne enterolobii</name>
    <name type="common">Root-knot nematode worm</name>
    <name type="synonym">Meloidogyne mayaguensis</name>
    <dbReference type="NCBI Taxonomy" id="390850"/>
    <lineage>
        <taxon>Eukaryota</taxon>
        <taxon>Metazoa</taxon>
        <taxon>Ecdysozoa</taxon>
        <taxon>Nematoda</taxon>
        <taxon>Chromadorea</taxon>
        <taxon>Rhabditida</taxon>
        <taxon>Tylenchina</taxon>
        <taxon>Tylenchomorpha</taxon>
        <taxon>Tylenchoidea</taxon>
        <taxon>Meloidogynidae</taxon>
        <taxon>Meloidogyninae</taxon>
        <taxon>Meloidogyne</taxon>
    </lineage>
</organism>
<evidence type="ECO:0000313" key="1">
    <source>
        <dbReference type="EMBL" id="CAK5118749.1"/>
    </source>
</evidence>
<keyword evidence="2" id="KW-1185">Reference proteome</keyword>
<name>A0ACB1B2Y3_MELEN</name>